<reference evidence="8" key="1">
    <citation type="journal article" date="2017" name="Genome Biol.">
        <title>Comparative genomics reveals high biological diversity and specific adaptations in the industrially and medically important fungal genus Aspergillus.</title>
        <authorList>
            <person name="de Vries R.P."/>
            <person name="Riley R."/>
            <person name="Wiebenga A."/>
            <person name="Aguilar-Osorio G."/>
            <person name="Amillis S."/>
            <person name="Uchima C.A."/>
            <person name="Anderluh G."/>
            <person name="Asadollahi M."/>
            <person name="Askin M."/>
            <person name="Barry K."/>
            <person name="Battaglia E."/>
            <person name="Bayram O."/>
            <person name="Benocci T."/>
            <person name="Braus-Stromeyer S.A."/>
            <person name="Caldana C."/>
            <person name="Canovas D."/>
            <person name="Cerqueira G.C."/>
            <person name="Chen F."/>
            <person name="Chen W."/>
            <person name="Choi C."/>
            <person name="Clum A."/>
            <person name="Dos Santos R.A."/>
            <person name="Damasio A.R."/>
            <person name="Diallinas G."/>
            <person name="Emri T."/>
            <person name="Fekete E."/>
            <person name="Flipphi M."/>
            <person name="Freyberg S."/>
            <person name="Gallo A."/>
            <person name="Gournas C."/>
            <person name="Habgood R."/>
            <person name="Hainaut M."/>
            <person name="Harispe M.L."/>
            <person name="Henrissat B."/>
            <person name="Hilden K.S."/>
            <person name="Hope R."/>
            <person name="Hossain A."/>
            <person name="Karabika E."/>
            <person name="Karaffa L."/>
            <person name="Karanyi Z."/>
            <person name="Krasevec N."/>
            <person name="Kuo A."/>
            <person name="Kusch H."/>
            <person name="LaButti K."/>
            <person name="Lagendijk E.L."/>
            <person name="Lapidus A."/>
            <person name="Levasseur A."/>
            <person name="Lindquist E."/>
            <person name="Lipzen A."/>
            <person name="Logrieco A.F."/>
            <person name="MacCabe A."/>
            <person name="Maekelae M.R."/>
            <person name="Malavazi I."/>
            <person name="Melin P."/>
            <person name="Meyer V."/>
            <person name="Mielnichuk N."/>
            <person name="Miskei M."/>
            <person name="Molnar A.P."/>
            <person name="Mule G."/>
            <person name="Ngan C.Y."/>
            <person name="Orejas M."/>
            <person name="Orosz E."/>
            <person name="Ouedraogo J.P."/>
            <person name="Overkamp K.M."/>
            <person name="Park H.-S."/>
            <person name="Perrone G."/>
            <person name="Piumi F."/>
            <person name="Punt P.J."/>
            <person name="Ram A.F."/>
            <person name="Ramon A."/>
            <person name="Rauscher S."/>
            <person name="Record E."/>
            <person name="Riano-Pachon D.M."/>
            <person name="Robert V."/>
            <person name="Roehrig J."/>
            <person name="Ruller R."/>
            <person name="Salamov A."/>
            <person name="Salih N.S."/>
            <person name="Samson R.A."/>
            <person name="Sandor E."/>
            <person name="Sanguinetti M."/>
            <person name="Schuetze T."/>
            <person name="Sepcic K."/>
            <person name="Shelest E."/>
            <person name="Sherlock G."/>
            <person name="Sophianopoulou V."/>
            <person name="Squina F.M."/>
            <person name="Sun H."/>
            <person name="Susca A."/>
            <person name="Todd R.B."/>
            <person name="Tsang A."/>
            <person name="Unkles S.E."/>
            <person name="van de Wiele N."/>
            <person name="van Rossen-Uffink D."/>
            <person name="Oliveira J.V."/>
            <person name="Vesth T.C."/>
            <person name="Visser J."/>
            <person name="Yu J.-H."/>
            <person name="Zhou M."/>
            <person name="Andersen M.R."/>
            <person name="Archer D.B."/>
            <person name="Baker S.E."/>
            <person name="Benoit I."/>
            <person name="Brakhage A.A."/>
            <person name="Braus G.H."/>
            <person name="Fischer R."/>
            <person name="Frisvad J.C."/>
            <person name="Goldman G.H."/>
            <person name="Houbraken J."/>
            <person name="Oakley B."/>
            <person name="Pocsi I."/>
            <person name="Scazzocchio C."/>
            <person name="Seiboth B."/>
            <person name="vanKuyk P.A."/>
            <person name="Wortman J."/>
            <person name="Dyer P.S."/>
            <person name="Grigoriev I.V."/>
        </authorList>
    </citation>
    <scope>NUCLEOTIDE SEQUENCE [LARGE SCALE GENOMIC DNA]</scope>
    <source>
        <strain evidence="8">CBS 583.65</strain>
    </source>
</reference>
<dbReference type="Pfam" id="PF00172">
    <property type="entry name" value="Zn_clus"/>
    <property type="match status" value="1"/>
</dbReference>
<dbReference type="CDD" id="cd00067">
    <property type="entry name" value="GAL4"/>
    <property type="match status" value="1"/>
</dbReference>
<keyword evidence="4" id="KW-0539">Nucleus</keyword>
<dbReference type="GO" id="GO:0000981">
    <property type="term" value="F:DNA-binding transcription factor activity, RNA polymerase II-specific"/>
    <property type="evidence" value="ECO:0007669"/>
    <property type="project" value="InterPro"/>
</dbReference>
<evidence type="ECO:0000259" key="6">
    <source>
        <dbReference type="PROSITE" id="PS50048"/>
    </source>
</evidence>
<feature type="domain" description="Zn(2)-C6 fungal-type" evidence="6">
    <location>
        <begin position="23"/>
        <end position="53"/>
    </location>
</feature>
<dbReference type="InterPro" id="IPR052400">
    <property type="entry name" value="Zn2-C6_fungal_TF"/>
</dbReference>
<dbReference type="InterPro" id="IPR036864">
    <property type="entry name" value="Zn2-C6_fun-type_DNA-bd_sf"/>
</dbReference>
<keyword evidence="1" id="KW-0805">Transcription regulation</keyword>
<evidence type="ECO:0000256" key="2">
    <source>
        <dbReference type="ARBA" id="ARBA00023125"/>
    </source>
</evidence>
<feature type="compositionally biased region" description="Basic and acidic residues" evidence="5">
    <location>
        <begin position="66"/>
        <end position="78"/>
    </location>
</feature>
<evidence type="ECO:0000313" key="8">
    <source>
        <dbReference type="Proteomes" id="UP000184073"/>
    </source>
</evidence>
<name>A0A1L9Q084_ASPVE</name>
<dbReference type="STRING" id="1036611.A0A1L9Q084"/>
<dbReference type="InterPro" id="IPR001138">
    <property type="entry name" value="Zn2Cys6_DnaBD"/>
</dbReference>
<dbReference type="AlphaFoldDB" id="A0A1L9Q084"/>
<evidence type="ECO:0000256" key="5">
    <source>
        <dbReference type="SAM" id="MobiDB-lite"/>
    </source>
</evidence>
<feature type="compositionally biased region" description="Low complexity" evidence="5">
    <location>
        <begin position="106"/>
        <end position="115"/>
    </location>
</feature>
<proteinExistence type="predicted"/>
<dbReference type="GeneID" id="63723237"/>
<dbReference type="PROSITE" id="PS50048">
    <property type="entry name" value="ZN2_CY6_FUNGAL_2"/>
    <property type="match status" value="1"/>
</dbReference>
<organism evidence="7 8">
    <name type="scientific">Aspergillus versicolor CBS 583.65</name>
    <dbReference type="NCBI Taxonomy" id="1036611"/>
    <lineage>
        <taxon>Eukaryota</taxon>
        <taxon>Fungi</taxon>
        <taxon>Dikarya</taxon>
        <taxon>Ascomycota</taxon>
        <taxon>Pezizomycotina</taxon>
        <taxon>Eurotiomycetes</taxon>
        <taxon>Eurotiomycetidae</taxon>
        <taxon>Eurotiales</taxon>
        <taxon>Aspergillaceae</taxon>
        <taxon>Aspergillus</taxon>
        <taxon>Aspergillus subgen. Nidulantes</taxon>
    </lineage>
</organism>
<dbReference type="GO" id="GO:0003677">
    <property type="term" value="F:DNA binding"/>
    <property type="evidence" value="ECO:0007669"/>
    <property type="project" value="UniProtKB-KW"/>
</dbReference>
<protein>
    <recommendedName>
        <fullName evidence="6">Zn(2)-C6 fungal-type domain-containing protein</fullName>
    </recommendedName>
</protein>
<dbReference type="SMART" id="SM00066">
    <property type="entry name" value="GAL4"/>
    <property type="match status" value="1"/>
</dbReference>
<gene>
    <name evidence="7" type="ORF">ASPVEDRAFT_141217</name>
</gene>
<dbReference type="OrthoDB" id="5226580at2759"/>
<keyword evidence="8" id="KW-1185">Reference proteome</keyword>
<dbReference type="VEuPathDB" id="FungiDB:ASPVEDRAFT_141217"/>
<dbReference type="RefSeq" id="XP_040672932.1">
    <property type="nucleotide sequence ID" value="XM_040807726.1"/>
</dbReference>
<dbReference type="GO" id="GO:0008270">
    <property type="term" value="F:zinc ion binding"/>
    <property type="evidence" value="ECO:0007669"/>
    <property type="project" value="InterPro"/>
</dbReference>
<dbReference type="Proteomes" id="UP000184073">
    <property type="component" value="Unassembled WGS sequence"/>
</dbReference>
<dbReference type="PANTHER" id="PTHR47657:SF3">
    <property type="entry name" value="ORSELLINIC ACID_F9775 BIOSYNTHESIS CLUSTER PROTEIN D-RELATED"/>
    <property type="match status" value="1"/>
</dbReference>
<dbReference type="EMBL" id="KV878136">
    <property type="protein sequence ID" value="OJJ07170.1"/>
    <property type="molecule type" value="Genomic_DNA"/>
</dbReference>
<evidence type="ECO:0000256" key="1">
    <source>
        <dbReference type="ARBA" id="ARBA00023015"/>
    </source>
</evidence>
<sequence>MNPTVSDYTKRTARKTHKKSRLGCVNCKKRKIKCDEGKPSCVNCTRHCISCDYTHTQRGSSNSTPDVEKDTGAPDARDSLTFISSSQSNFTAPKRAHKTRGDVTGPTCTSTQSPETTTLANKPFQFTATDLALFHHFMSCPELGAEQPQWQTQMTRWGFQHHFLLRLLLAMSGFHLAQDPTALSHLQQVTGDHIDYAVEAEAHYDVAVREAASAVPHITGCNGQVLYTSAVFIFICSLARGPQPGEYLGFRDDGAPGCLALFMGVRSILELCSNDLAVNVSTSHIQSDVQYPSSERGQNGHHPTAAAELSTSTEQDYLNNLRFLLDSTYPTDQRAHLEYTAVLDRLQQTYTLVHPPPDSPLERIGLFPHIFGWLYTLPDIFLSDMQQQKQLALTFFSFFVVLLKDVDAAWFIRGWPEHIMHRILHGLDAYHRQFAAWRGDLAQFPP</sequence>
<evidence type="ECO:0000256" key="3">
    <source>
        <dbReference type="ARBA" id="ARBA00023163"/>
    </source>
</evidence>
<accession>A0A1L9Q084</accession>
<evidence type="ECO:0000256" key="4">
    <source>
        <dbReference type="ARBA" id="ARBA00023242"/>
    </source>
</evidence>
<feature type="compositionally biased region" description="Polar residues" evidence="5">
    <location>
        <begin position="81"/>
        <end position="91"/>
    </location>
</feature>
<keyword evidence="3" id="KW-0804">Transcription</keyword>
<keyword evidence="2" id="KW-0238">DNA-binding</keyword>
<evidence type="ECO:0000313" key="7">
    <source>
        <dbReference type="EMBL" id="OJJ07170.1"/>
    </source>
</evidence>
<dbReference type="Gene3D" id="4.10.240.10">
    <property type="entry name" value="Zn(2)-C6 fungal-type DNA-binding domain"/>
    <property type="match status" value="1"/>
</dbReference>
<dbReference type="PROSITE" id="PS00463">
    <property type="entry name" value="ZN2_CY6_FUNGAL_1"/>
    <property type="match status" value="1"/>
</dbReference>
<feature type="region of interest" description="Disordered" evidence="5">
    <location>
        <begin position="56"/>
        <end position="115"/>
    </location>
</feature>
<dbReference type="PANTHER" id="PTHR47657">
    <property type="entry name" value="STEROL REGULATORY ELEMENT-BINDING PROTEIN ECM22"/>
    <property type="match status" value="1"/>
</dbReference>
<dbReference type="SUPFAM" id="SSF57701">
    <property type="entry name" value="Zn2/Cys6 DNA-binding domain"/>
    <property type="match status" value="1"/>
</dbReference>
<feature type="compositionally biased region" description="Polar residues" evidence="5">
    <location>
        <begin position="56"/>
        <end position="65"/>
    </location>
</feature>